<organism evidence="1">
    <name type="scientific">Klebsiella pneumoniae</name>
    <dbReference type="NCBI Taxonomy" id="573"/>
    <lineage>
        <taxon>Bacteria</taxon>
        <taxon>Pseudomonadati</taxon>
        <taxon>Pseudomonadota</taxon>
        <taxon>Gammaproteobacteria</taxon>
        <taxon>Enterobacterales</taxon>
        <taxon>Enterobacteriaceae</taxon>
        <taxon>Klebsiella/Raoultella group</taxon>
        <taxon>Klebsiella</taxon>
        <taxon>Klebsiella pneumoniae complex</taxon>
    </lineage>
</organism>
<name>A0A508ZTG5_KLEPN</name>
<reference evidence="1" key="1">
    <citation type="submission" date="2018-06" db="EMBL/GenBank/DDBJ databases">
        <authorList>
            <consortium name="Pathogen Informatics"/>
        </authorList>
    </citation>
    <scope>NUCLEOTIDE SEQUENCE</scope>
    <source>
        <strain evidence="1">NCTC11678</strain>
    </source>
</reference>
<dbReference type="EMBL" id="CABFNL010000002">
    <property type="protein sequence ID" value="VUA76189.1"/>
    <property type="molecule type" value="Genomic_DNA"/>
</dbReference>
<dbReference type="Pfam" id="PF06853">
    <property type="entry name" value="DUF1249"/>
    <property type="match status" value="1"/>
</dbReference>
<dbReference type="AlphaFoldDB" id="A0A508ZTG5"/>
<sequence length="160" mass="18448">MKRYTPDFPEMMRLCETNFAQLRRLLPRTDAAGEKVSYQVGSAQYRLTIVESTRYTTLVAIEQTLPAVSYWSLPSMTVRLYHDAMVAEVCSSQQIFRFKARYDYPNKKLHQRDEKHQINQFFGRLAALLFSTWSDGDSGLLASLNLRTPFGKPVKPTSGW</sequence>
<dbReference type="InterPro" id="IPR009659">
    <property type="entry name" value="DUF1249"/>
</dbReference>
<dbReference type="NCBIfam" id="NF008267">
    <property type="entry name" value="PRK11039.1"/>
    <property type="match status" value="1"/>
</dbReference>
<proteinExistence type="predicted"/>
<evidence type="ECO:0000313" key="1">
    <source>
        <dbReference type="EMBL" id="VUA76189.1"/>
    </source>
</evidence>
<accession>A0A508ZTG5</accession>
<gene>
    <name evidence="1" type="ORF">NCTC11678_00739</name>
</gene>
<protein>
    <submittedName>
        <fullName evidence="1">Putative dehydrogenase</fullName>
    </submittedName>
</protein>
<dbReference type="PANTHER" id="PTHR38774">
    <property type="entry name" value="CYTOPLASMIC PROTEIN-RELATED"/>
    <property type="match status" value="1"/>
</dbReference>
<dbReference type="PANTHER" id="PTHR38774:SF1">
    <property type="entry name" value="CYTOPLASMIC PROTEIN"/>
    <property type="match status" value="1"/>
</dbReference>